<sequence length="71" mass="8505">MQIGRWKIARKDLIIGLAFILVLYFTLPQFGVNPYFIFLTLMAIVEWVTKFVLPWIVLYWAIRVIKSWESK</sequence>
<keyword evidence="1" id="KW-1133">Transmembrane helix</keyword>
<proteinExistence type="predicted"/>
<name>A0A845E3Y9_9BACI</name>
<organism evidence="2 3">
    <name type="scientific">Halobacillus litoralis</name>
    <dbReference type="NCBI Taxonomy" id="45668"/>
    <lineage>
        <taxon>Bacteria</taxon>
        <taxon>Bacillati</taxon>
        <taxon>Bacillota</taxon>
        <taxon>Bacilli</taxon>
        <taxon>Bacillales</taxon>
        <taxon>Bacillaceae</taxon>
        <taxon>Halobacillus</taxon>
    </lineage>
</organism>
<comment type="caution">
    <text evidence="2">The sequence shown here is derived from an EMBL/GenBank/DDBJ whole genome shotgun (WGS) entry which is preliminary data.</text>
</comment>
<evidence type="ECO:0008006" key="4">
    <source>
        <dbReference type="Google" id="ProtNLM"/>
    </source>
</evidence>
<keyword evidence="1" id="KW-0472">Membrane</keyword>
<evidence type="ECO:0000313" key="2">
    <source>
        <dbReference type="EMBL" id="MYL49990.1"/>
    </source>
</evidence>
<feature type="transmembrane region" description="Helical" evidence="1">
    <location>
        <begin position="36"/>
        <end position="62"/>
    </location>
</feature>
<dbReference type="OrthoDB" id="2637224at2"/>
<dbReference type="EMBL" id="WMEZ01000003">
    <property type="protein sequence ID" value="MYL49990.1"/>
    <property type="molecule type" value="Genomic_DNA"/>
</dbReference>
<feature type="transmembrane region" description="Helical" evidence="1">
    <location>
        <begin position="12"/>
        <end position="30"/>
    </location>
</feature>
<dbReference type="Proteomes" id="UP000447393">
    <property type="component" value="Unassembled WGS sequence"/>
</dbReference>
<accession>A0A845E3Y9</accession>
<evidence type="ECO:0000313" key="3">
    <source>
        <dbReference type="Proteomes" id="UP000447393"/>
    </source>
</evidence>
<protein>
    <recommendedName>
        <fullName evidence="4">Permease</fullName>
    </recommendedName>
</protein>
<gene>
    <name evidence="2" type="ORF">GLV98_10870</name>
</gene>
<dbReference type="AlphaFoldDB" id="A0A845E3Y9"/>
<dbReference type="RefSeq" id="WP_160914997.1">
    <property type="nucleotide sequence ID" value="NZ_WMEZ01000003.1"/>
</dbReference>
<evidence type="ECO:0000256" key="1">
    <source>
        <dbReference type="SAM" id="Phobius"/>
    </source>
</evidence>
<reference evidence="2 3" key="1">
    <citation type="submission" date="2019-11" db="EMBL/GenBank/DDBJ databases">
        <title>Genome sequences of 17 halophilic strains isolated from different environments.</title>
        <authorList>
            <person name="Furrow R.E."/>
        </authorList>
    </citation>
    <scope>NUCLEOTIDE SEQUENCE [LARGE SCALE GENOMIC DNA]</scope>
    <source>
        <strain evidence="2 3">22505_10_Sand</strain>
    </source>
</reference>
<keyword evidence="1" id="KW-0812">Transmembrane</keyword>